<feature type="repeat" description="TPR" evidence="1">
    <location>
        <begin position="122"/>
        <end position="155"/>
    </location>
</feature>
<proteinExistence type="predicted"/>
<evidence type="ECO:0000313" key="3">
    <source>
        <dbReference type="EMBL" id="HIR62982.1"/>
    </source>
</evidence>
<dbReference type="PROSITE" id="PS50005">
    <property type="entry name" value="TPR"/>
    <property type="match status" value="2"/>
</dbReference>
<accession>A0A9D1E1M4</accession>
<organism evidence="3 4">
    <name type="scientific">Candidatus Coprenecus avistercoris</name>
    <dbReference type="NCBI Taxonomy" id="2840730"/>
    <lineage>
        <taxon>Bacteria</taxon>
        <taxon>Pseudomonadati</taxon>
        <taxon>Bacteroidota</taxon>
        <taxon>Bacteroidia</taxon>
        <taxon>Bacteroidales</taxon>
        <taxon>Rikenellaceae</taxon>
        <taxon>Rikenellaceae incertae sedis</taxon>
        <taxon>Candidatus Coprenecus</taxon>
    </lineage>
</organism>
<dbReference type="InterPro" id="IPR019734">
    <property type="entry name" value="TPR_rpt"/>
</dbReference>
<sequence length="313" mass="33629">MKKILAILTIATLSAVSVLAQDMESATALYNEGATALNAGDKETALGYFEEALAQAELIGPEAEELAFNCKRNIPTLINAMGKELAAANEIDAAIEMLNKAVEKANEYGQDDIAADAQGLIPQLYMQQGNILLNQKNYPAAMAAYQKVVELNPNDANGYLRLGQAASRADDIEAAIAALTKASELGQSKAADKEMATIYLSKAAEVLKAKDYQGAYDNAKKSLDIMPTPTAMQIAGTAALQLKNYDDAIANFEGFLTASPNARNADQIKYQLATAYEAKGDKENACVNYKAILNNPQFAEYAKHKVNNELKCQ</sequence>
<reference evidence="3" key="1">
    <citation type="submission" date="2020-10" db="EMBL/GenBank/DDBJ databases">
        <authorList>
            <person name="Gilroy R."/>
        </authorList>
    </citation>
    <scope>NUCLEOTIDE SEQUENCE</scope>
    <source>
        <strain evidence="3">ChiHjej13B12-12457</strain>
    </source>
</reference>
<feature type="repeat" description="TPR" evidence="1">
    <location>
        <begin position="229"/>
        <end position="262"/>
    </location>
</feature>
<gene>
    <name evidence="3" type="ORF">IAC94_05620</name>
</gene>
<reference evidence="3" key="2">
    <citation type="journal article" date="2021" name="PeerJ">
        <title>Extensive microbial diversity within the chicken gut microbiome revealed by metagenomics and culture.</title>
        <authorList>
            <person name="Gilroy R."/>
            <person name="Ravi A."/>
            <person name="Getino M."/>
            <person name="Pursley I."/>
            <person name="Horton D.L."/>
            <person name="Alikhan N.F."/>
            <person name="Baker D."/>
            <person name="Gharbi K."/>
            <person name="Hall N."/>
            <person name="Watson M."/>
            <person name="Adriaenssens E.M."/>
            <person name="Foster-Nyarko E."/>
            <person name="Jarju S."/>
            <person name="Secka A."/>
            <person name="Antonio M."/>
            <person name="Oren A."/>
            <person name="Chaudhuri R.R."/>
            <person name="La Ragione R."/>
            <person name="Hildebrand F."/>
            <person name="Pallen M.J."/>
        </authorList>
    </citation>
    <scope>NUCLEOTIDE SEQUENCE</scope>
    <source>
        <strain evidence="3">ChiHjej13B12-12457</strain>
    </source>
</reference>
<keyword evidence="1" id="KW-0802">TPR repeat</keyword>
<dbReference type="InterPro" id="IPR011990">
    <property type="entry name" value="TPR-like_helical_dom_sf"/>
</dbReference>
<dbReference type="AlphaFoldDB" id="A0A9D1E1M4"/>
<comment type="caution">
    <text evidence="3">The sequence shown here is derived from an EMBL/GenBank/DDBJ whole genome shotgun (WGS) entry which is preliminary data.</text>
</comment>
<feature type="signal peptide" evidence="2">
    <location>
        <begin position="1"/>
        <end position="20"/>
    </location>
</feature>
<evidence type="ECO:0000313" key="4">
    <source>
        <dbReference type="Proteomes" id="UP000886744"/>
    </source>
</evidence>
<name>A0A9D1E1M4_9BACT</name>
<dbReference type="PANTHER" id="PTHR12558">
    <property type="entry name" value="CELL DIVISION CYCLE 16,23,27"/>
    <property type="match status" value="1"/>
</dbReference>
<dbReference type="SMART" id="SM00028">
    <property type="entry name" value="TPR"/>
    <property type="match status" value="6"/>
</dbReference>
<evidence type="ECO:0000256" key="1">
    <source>
        <dbReference type="PROSITE-ProRule" id="PRU00339"/>
    </source>
</evidence>
<protein>
    <submittedName>
        <fullName evidence="3">Tetratricopeptide repeat protein</fullName>
    </submittedName>
</protein>
<dbReference type="SUPFAM" id="SSF48452">
    <property type="entry name" value="TPR-like"/>
    <property type="match status" value="2"/>
</dbReference>
<dbReference type="Pfam" id="PF13414">
    <property type="entry name" value="TPR_11"/>
    <property type="match status" value="1"/>
</dbReference>
<dbReference type="PROSITE" id="PS50293">
    <property type="entry name" value="TPR_REGION"/>
    <property type="match status" value="1"/>
</dbReference>
<evidence type="ECO:0000256" key="2">
    <source>
        <dbReference type="SAM" id="SignalP"/>
    </source>
</evidence>
<dbReference type="PANTHER" id="PTHR12558:SF13">
    <property type="entry name" value="CELL DIVISION CYCLE PROTEIN 27 HOMOLOG"/>
    <property type="match status" value="1"/>
</dbReference>
<dbReference type="Pfam" id="PF13432">
    <property type="entry name" value="TPR_16"/>
    <property type="match status" value="1"/>
</dbReference>
<dbReference type="EMBL" id="DVHI01000071">
    <property type="protein sequence ID" value="HIR62982.1"/>
    <property type="molecule type" value="Genomic_DNA"/>
</dbReference>
<feature type="chain" id="PRO_5038670539" evidence="2">
    <location>
        <begin position="21"/>
        <end position="313"/>
    </location>
</feature>
<dbReference type="Gene3D" id="1.25.40.10">
    <property type="entry name" value="Tetratricopeptide repeat domain"/>
    <property type="match status" value="3"/>
</dbReference>
<keyword evidence="2" id="KW-0732">Signal</keyword>
<dbReference type="Proteomes" id="UP000886744">
    <property type="component" value="Unassembled WGS sequence"/>
</dbReference>